<organism evidence="2 3">
    <name type="scientific">Microcystis aeruginosa KW</name>
    <dbReference type="NCBI Taxonomy" id="1960155"/>
    <lineage>
        <taxon>Bacteria</taxon>
        <taxon>Bacillati</taxon>
        <taxon>Cyanobacteriota</taxon>
        <taxon>Cyanophyceae</taxon>
        <taxon>Oscillatoriophycideae</taxon>
        <taxon>Chroococcales</taxon>
        <taxon>Microcystaceae</taxon>
        <taxon>Microcystis</taxon>
    </lineage>
</organism>
<gene>
    <name evidence="2" type="ORF">B1L04_01100</name>
</gene>
<evidence type="ECO:0000313" key="3">
    <source>
        <dbReference type="Proteomes" id="UP000189835"/>
    </source>
</evidence>
<name>A0A1V4BZN7_MICAE</name>
<proteinExistence type="predicted"/>
<protein>
    <submittedName>
        <fullName evidence="2">Uncharacterized protein</fullName>
    </submittedName>
</protein>
<keyword evidence="1" id="KW-0812">Transmembrane</keyword>
<accession>A0A1V4BZN7</accession>
<feature type="transmembrane region" description="Helical" evidence="1">
    <location>
        <begin position="38"/>
        <end position="58"/>
    </location>
</feature>
<reference evidence="2 3" key="1">
    <citation type="submission" date="2017-02" db="EMBL/GenBank/DDBJ databases">
        <title>Genome sequence of Microcystis aeruginosa KW.</title>
        <authorList>
            <person name="Oh H.-M."/>
            <person name="Ahn C.-Y."/>
            <person name="Jeong H."/>
            <person name="Srivastava A."/>
            <person name="Lee H.-G."/>
            <person name="Kang S.-R."/>
        </authorList>
    </citation>
    <scope>NUCLEOTIDE SEQUENCE [LARGE SCALE GENOMIC DNA]</scope>
    <source>
        <strain evidence="2 3">KW</strain>
    </source>
</reference>
<comment type="caution">
    <text evidence="2">The sequence shown here is derived from an EMBL/GenBank/DDBJ whole genome shotgun (WGS) entry which is preliminary data.</text>
</comment>
<feature type="transmembrane region" description="Helical" evidence="1">
    <location>
        <begin position="78"/>
        <end position="96"/>
    </location>
</feature>
<evidence type="ECO:0000313" key="2">
    <source>
        <dbReference type="EMBL" id="OPF20098.1"/>
    </source>
</evidence>
<dbReference type="Proteomes" id="UP000189835">
    <property type="component" value="Unassembled WGS sequence"/>
</dbReference>
<keyword evidence="1" id="KW-1133">Transmembrane helix</keyword>
<sequence>MKIVNIENFLLLIGTLVITASVALVTNKQQRGGNNKSYLEIIFVSGLSLSAVLAMSKVVHKVLTDENFQNCLGSDSQILLLLAAVLGIYISIQEIWKLFEAK</sequence>
<evidence type="ECO:0000256" key="1">
    <source>
        <dbReference type="SAM" id="Phobius"/>
    </source>
</evidence>
<dbReference type="RefSeq" id="WP_079205507.1">
    <property type="nucleotide sequence ID" value="NZ_MVGR01000001.1"/>
</dbReference>
<feature type="transmembrane region" description="Helical" evidence="1">
    <location>
        <begin position="6"/>
        <end position="26"/>
    </location>
</feature>
<keyword evidence="1" id="KW-0472">Membrane</keyword>
<dbReference type="AlphaFoldDB" id="A0A1V4BZN7"/>
<dbReference type="EMBL" id="MVGR01000001">
    <property type="protein sequence ID" value="OPF20098.1"/>
    <property type="molecule type" value="Genomic_DNA"/>
</dbReference>